<evidence type="ECO:0000256" key="1">
    <source>
        <dbReference type="SAM" id="MobiDB-lite"/>
    </source>
</evidence>
<feature type="compositionally biased region" description="Basic and acidic residues" evidence="1">
    <location>
        <begin position="102"/>
        <end position="120"/>
    </location>
</feature>
<gene>
    <name evidence="2" type="ORF">MSAN_01333500</name>
</gene>
<evidence type="ECO:0000313" key="3">
    <source>
        <dbReference type="Proteomes" id="UP000623467"/>
    </source>
</evidence>
<feature type="compositionally biased region" description="Basic residues" evidence="1">
    <location>
        <begin position="156"/>
        <end position="169"/>
    </location>
</feature>
<protein>
    <submittedName>
        <fullName evidence="2">Uncharacterized protein</fullName>
    </submittedName>
</protein>
<keyword evidence="3" id="KW-1185">Reference proteome</keyword>
<evidence type="ECO:0000313" key="2">
    <source>
        <dbReference type="EMBL" id="KAF7357375.1"/>
    </source>
</evidence>
<organism evidence="2 3">
    <name type="scientific">Mycena sanguinolenta</name>
    <dbReference type="NCBI Taxonomy" id="230812"/>
    <lineage>
        <taxon>Eukaryota</taxon>
        <taxon>Fungi</taxon>
        <taxon>Dikarya</taxon>
        <taxon>Basidiomycota</taxon>
        <taxon>Agaricomycotina</taxon>
        <taxon>Agaricomycetes</taxon>
        <taxon>Agaricomycetidae</taxon>
        <taxon>Agaricales</taxon>
        <taxon>Marasmiineae</taxon>
        <taxon>Mycenaceae</taxon>
        <taxon>Mycena</taxon>
    </lineage>
</organism>
<dbReference type="AlphaFoldDB" id="A0A8H6YAF6"/>
<feature type="region of interest" description="Disordered" evidence="1">
    <location>
        <begin position="55"/>
        <end position="169"/>
    </location>
</feature>
<sequence>MTSISPSLSSSHSTSSLSVHSVANTVTSSVPLTAAYRPPPKDYAAAFAKLQGQYGMTMSDNFPGRVIPKKEKKRKSPPGRTSTPPSQGPSPISQSTSAIADSIHRTRSLDERRDSRRSSSSDRPSAVAGTSKARATDDGSASVEEAPTSKPSSVSKLRKLLGLRPKRNK</sequence>
<name>A0A8H6YAF6_9AGAR</name>
<proteinExistence type="predicted"/>
<dbReference type="Proteomes" id="UP000623467">
    <property type="component" value="Unassembled WGS sequence"/>
</dbReference>
<feature type="compositionally biased region" description="Low complexity" evidence="1">
    <location>
        <begin position="78"/>
        <end position="97"/>
    </location>
</feature>
<reference evidence="2" key="1">
    <citation type="submission" date="2020-05" db="EMBL/GenBank/DDBJ databases">
        <title>Mycena genomes resolve the evolution of fungal bioluminescence.</title>
        <authorList>
            <person name="Tsai I.J."/>
        </authorList>
    </citation>
    <scope>NUCLEOTIDE SEQUENCE</scope>
    <source>
        <strain evidence="2">160909Yilan</strain>
    </source>
</reference>
<feature type="region of interest" description="Disordered" evidence="1">
    <location>
        <begin position="1"/>
        <end position="21"/>
    </location>
</feature>
<dbReference type="OrthoDB" id="3063568at2759"/>
<comment type="caution">
    <text evidence="2">The sequence shown here is derived from an EMBL/GenBank/DDBJ whole genome shotgun (WGS) entry which is preliminary data.</text>
</comment>
<dbReference type="EMBL" id="JACAZH010000010">
    <property type="protein sequence ID" value="KAF7357375.1"/>
    <property type="molecule type" value="Genomic_DNA"/>
</dbReference>
<accession>A0A8H6YAF6</accession>